<dbReference type="AlphaFoldDB" id="A0A0F4NEX0"/>
<dbReference type="Pfam" id="PF12698">
    <property type="entry name" value="ABC2_membrane_3"/>
    <property type="match status" value="1"/>
</dbReference>
<dbReference type="GO" id="GO:0140359">
    <property type="term" value="F:ABC-type transporter activity"/>
    <property type="evidence" value="ECO:0007669"/>
    <property type="project" value="InterPro"/>
</dbReference>
<protein>
    <submittedName>
        <fullName evidence="10">Multidrug ABC transporter permease</fullName>
    </submittedName>
</protein>
<evidence type="ECO:0000256" key="6">
    <source>
        <dbReference type="ARBA" id="ARBA00022989"/>
    </source>
</evidence>
<comment type="caution">
    <text evidence="10">The sequence shown here is derived from an EMBL/GenBank/DDBJ whole genome shotgun (WGS) entry which is preliminary data.</text>
</comment>
<dbReference type="OrthoDB" id="266913at2"/>
<dbReference type="PROSITE" id="PS51012">
    <property type="entry name" value="ABC_TM2"/>
    <property type="match status" value="1"/>
</dbReference>
<dbReference type="InterPro" id="IPR047817">
    <property type="entry name" value="ABC2_TM_bact-type"/>
</dbReference>
<evidence type="ECO:0000256" key="4">
    <source>
        <dbReference type="ARBA" id="ARBA00022475"/>
    </source>
</evidence>
<comment type="similarity">
    <text evidence="2">Belongs to the ABC-2 integral membrane protein family.</text>
</comment>
<evidence type="ECO:0000313" key="10">
    <source>
        <dbReference type="EMBL" id="KJY81667.1"/>
    </source>
</evidence>
<feature type="transmembrane region" description="Helical" evidence="8">
    <location>
        <begin position="186"/>
        <end position="206"/>
    </location>
</feature>
<evidence type="ECO:0000256" key="5">
    <source>
        <dbReference type="ARBA" id="ARBA00022692"/>
    </source>
</evidence>
<gene>
    <name evidence="10" type="ORF">TW81_17310</name>
</gene>
<feature type="transmembrane region" description="Helical" evidence="8">
    <location>
        <begin position="20"/>
        <end position="38"/>
    </location>
</feature>
<organism evidence="10 11">
    <name type="scientific">Vibrio galatheae</name>
    <dbReference type="NCBI Taxonomy" id="579748"/>
    <lineage>
        <taxon>Bacteria</taxon>
        <taxon>Pseudomonadati</taxon>
        <taxon>Pseudomonadota</taxon>
        <taxon>Gammaproteobacteria</taxon>
        <taxon>Vibrionales</taxon>
        <taxon>Vibrionaceae</taxon>
        <taxon>Vibrio</taxon>
    </lineage>
</organism>
<keyword evidence="11" id="KW-1185">Reference proteome</keyword>
<dbReference type="PANTHER" id="PTHR30294:SF38">
    <property type="entry name" value="TRANSPORT PERMEASE PROTEIN"/>
    <property type="match status" value="1"/>
</dbReference>
<dbReference type="InterPro" id="IPR051449">
    <property type="entry name" value="ABC-2_transporter_component"/>
</dbReference>
<feature type="transmembrane region" description="Helical" evidence="8">
    <location>
        <begin position="271"/>
        <end position="293"/>
    </location>
</feature>
<dbReference type="GO" id="GO:0005886">
    <property type="term" value="C:plasma membrane"/>
    <property type="evidence" value="ECO:0007669"/>
    <property type="project" value="UniProtKB-SubCell"/>
</dbReference>
<evidence type="ECO:0000256" key="7">
    <source>
        <dbReference type="ARBA" id="ARBA00023136"/>
    </source>
</evidence>
<keyword evidence="7 8" id="KW-0472">Membrane</keyword>
<proteinExistence type="inferred from homology"/>
<dbReference type="EMBL" id="JXXV01000033">
    <property type="protein sequence ID" value="KJY81667.1"/>
    <property type="molecule type" value="Genomic_DNA"/>
</dbReference>
<keyword evidence="3" id="KW-0813">Transport</keyword>
<keyword evidence="4" id="KW-1003">Cell membrane</keyword>
<feature type="transmembrane region" description="Helical" evidence="8">
    <location>
        <begin position="360"/>
        <end position="380"/>
    </location>
</feature>
<dbReference type="RefSeq" id="WP_045956996.1">
    <property type="nucleotide sequence ID" value="NZ_JXXV01000033.1"/>
</dbReference>
<dbReference type="Proteomes" id="UP000033673">
    <property type="component" value="Unassembled WGS sequence"/>
</dbReference>
<evidence type="ECO:0000256" key="1">
    <source>
        <dbReference type="ARBA" id="ARBA00004651"/>
    </source>
</evidence>
<sequence>MFKAMLTKEFLLIGRDKHALAALFIMPSVFILIMSIALKDVMNEDKSLISYIAIDRDQTTASQTLLSQLAESPTFTQREYDQDTYQSPEEEGVQFILDIPSGYESDLAQINLTVAADTSPSLLSLFKNQLSMIRMREQLISLSAANHARFGSTEQDKLTSFDDDLIEVSYAKFADNEKPTSTQQSVPSWIVFGLFFVIIPMSTIFINEKKQNTLTRLLTMNVSILNLFAGKIIPYMLINQIQVWLMIGVGMYIVPYFGAAPLAISGSLLGLILVSLALSISAIGLSILIATCVDSVEQATTIGGIINILLGAIGGVMVPKMVMPESMQTLSNISPMSWGLEGYLDIFLRGGEVRDILPEAGALTLFGVVTLCLSAAVFTLKKRKEA</sequence>
<dbReference type="PANTHER" id="PTHR30294">
    <property type="entry name" value="MEMBRANE COMPONENT OF ABC TRANSPORTER YHHJ-RELATED"/>
    <property type="match status" value="1"/>
</dbReference>
<dbReference type="InterPro" id="IPR013525">
    <property type="entry name" value="ABC2_TM"/>
</dbReference>
<evidence type="ECO:0000256" key="8">
    <source>
        <dbReference type="SAM" id="Phobius"/>
    </source>
</evidence>
<name>A0A0F4NEX0_9VIBR</name>
<evidence type="ECO:0000313" key="11">
    <source>
        <dbReference type="Proteomes" id="UP000033673"/>
    </source>
</evidence>
<evidence type="ECO:0000256" key="2">
    <source>
        <dbReference type="ARBA" id="ARBA00007783"/>
    </source>
</evidence>
<keyword evidence="5 8" id="KW-0812">Transmembrane</keyword>
<accession>A0A0F4NEX0</accession>
<feature type="transmembrane region" description="Helical" evidence="8">
    <location>
        <begin position="299"/>
        <end position="318"/>
    </location>
</feature>
<dbReference type="PATRIC" id="fig|579748.3.peg.3572"/>
<keyword evidence="6 8" id="KW-1133">Transmembrane helix</keyword>
<feature type="domain" description="ABC transmembrane type-2" evidence="9">
    <location>
        <begin position="130"/>
        <end position="381"/>
    </location>
</feature>
<evidence type="ECO:0000256" key="3">
    <source>
        <dbReference type="ARBA" id="ARBA00022448"/>
    </source>
</evidence>
<comment type="subcellular location">
    <subcellularLocation>
        <location evidence="1">Cell membrane</location>
        <topology evidence="1">Multi-pass membrane protein</topology>
    </subcellularLocation>
</comment>
<reference evidence="10 11" key="1">
    <citation type="journal article" date="2015" name="BMC Genomics">
        <title>Genome mining reveals unlocked bioactive potential of marine Gram-negative bacteria.</title>
        <authorList>
            <person name="Machado H."/>
            <person name="Sonnenschein E.C."/>
            <person name="Melchiorsen J."/>
            <person name="Gram L."/>
        </authorList>
    </citation>
    <scope>NUCLEOTIDE SEQUENCE [LARGE SCALE GENOMIC DNA]</scope>
    <source>
        <strain evidence="10 11">S2757</strain>
    </source>
</reference>
<dbReference type="STRING" id="579748.TW81_17310"/>
<feature type="transmembrane region" description="Helical" evidence="8">
    <location>
        <begin position="243"/>
        <end position="264"/>
    </location>
</feature>
<evidence type="ECO:0000259" key="9">
    <source>
        <dbReference type="PROSITE" id="PS51012"/>
    </source>
</evidence>